<keyword evidence="2" id="KW-1185">Reference proteome</keyword>
<dbReference type="AlphaFoldDB" id="A0A067Q6N7"/>
<evidence type="ECO:0000313" key="1">
    <source>
        <dbReference type="EMBL" id="KDQ58266.1"/>
    </source>
</evidence>
<sequence length="67" mass="7426">MPPPSSNLLPPLLHLKLPSLLPPCSLPPCTLASPPFLHYCSRICHYDNTVSGRFFDMGEKNANLCVY</sequence>
<organism evidence="1 2">
    <name type="scientific">Jaapia argillacea MUCL 33604</name>
    <dbReference type="NCBI Taxonomy" id="933084"/>
    <lineage>
        <taxon>Eukaryota</taxon>
        <taxon>Fungi</taxon>
        <taxon>Dikarya</taxon>
        <taxon>Basidiomycota</taxon>
        <taxon>Agaricomycotina</taxon>
        <taxon>Agaricomycetes</taxon>
        <taxon>Agaricomycetidae</taxon>
        <taxon>Jaapiales</taxon>
        <taxon>Jaapiaceae</taxon>
        <taxon>Jaapia</taxon>
    </lineage>
</organism>
<proteinExistence type="predicted"/>
<dbReference type="EMBL" id="KL197718">
    <property type="protein sequence ID" value="KDQ58266.1"/>
    <property type="molecule type" value="Genomic_DNA"/>
</dbReference>
<reference evidence="2" key="1">
    <citation type="journal article" date="2014" name="Proc. Natl. Acad. Sci. U.S.A.">
        <title>Extensive sampling of basidiomycete genomes demonstrates inadequacy of the white-rot/brown-rot paradigm for wood decay fungi.</title>
        <authorList>
            <person name="Riley R."/>
            <person name="Salamov A.A."/>
            <person name="Brown D.W."/>
            <person name="Nagy L.G."/>
            <person name="Floudas D."/>
            <person name="Held B.W."/>
            <person name="Levasseur A."/>
            <person name="Lombard V."/>
            <person name="Morin E."/>
            <person name="Otillar R."/>
            <person name="Lindquist E.A."/>
            <person name="Sun H."/>
            <person name="LaButti K.M."/>
            <person name="Schmutz J."/>
            <person name="Jabbour D."/>
            <person name="Luo H."/>
            <person name="Baker S.E."/>
            <person name="Pisabarro A.G."/>
            <person name="Walton J.D."/>
            <person name="Blanchette R.A."/>
            <person name="Henrissat B."/>
            <person name="Martin F."/>
            <person name="Cullen D."/>
            <person name="Hibbett D.S."/>
            <person name="Grigoriev I.V."/>
        </authorList>
    </citation>
    <scope>NUCLEOTIDE SEQUENCE [LARGE SCALE GENOMIC DNA]</scope>
    <source>
        <strain evidence="2">MUCL 33604</strain>
    </source>
</reference>
<gene>
    <name evidence="1" type="ORF">JAAARDRAFT_35073</name>
</gene>
<dbReference type="Proteomes" id="UP000027265">
    <property type="component" value="Unassembled WGS sequence"/>
</dbReference>
<protein>
    <submittedName>
        <fullName evidence="1">Uncharacterized protein</fullName>
    </submittedName>
</protein>
<dbReference type="HOGENOM" id="CLU_2812732_0_0_1"/>
<accession>A0A067Q6N7</accession>
<evidence type="ECO:0000313" key="2">
    <source>
        <dbReference type="Proteomes" id="UP000027265"/>
    </source>
</evidence>
<dbReference type="InParanoid" id="A0A067Q6N7"/>
<name>A0A067Q6N7_9AGAM</name>